<dbReference type="SUPFAM" id="SSF49785">
    <property type="entry name" value="Galactose-binding domain-like"/>
    <property type="match status" value="1"/>
</dbReference>
<dbReference type="OrthoDB" id="10263751at2759"/>
<dbReference type="InterPro" id="IPR036537">
    <property type="entry name" value="Adaptor_Cbl_N_dom_sf"/>
</dbReference>
<dbReference type="Gene3D" id="2.60.120.470">
    <property type="entry name" value="PITH domain"/>
    <property type="match status" value="1"/>
</dbReference>
<keyword evidence="4" id="KW-1185">Reference proteome</keyword>
<reference evidence="3 4" key="1">
    <citation type="submission" date="2018-06" db="EMBL/GenBank/DDBJ databases">
        <title>Comparative genomics reveals the genomic features of Rhizophagus irregularis, R. cerebriforme, R. diaphanum and Gigaspora rosea, and their symbiotic lifestyle signature.</title>
        <authorList>
            <person name="Morin E."/>
            <person name="San Clemente H."/>
            <person name="Chen E.C.H."/>
            <person name="De La Providencia I."/>
            <person name="Hainaut M."/>
            <person name="Kuo A."/>
            <person name="Kohler A."/>
            <person name="Murat C."/>
            <person name="Tang N."/>
            <person name="Roy S."/>
            <person name="Loubradou J."/>
            <person name="Henrissat B."/>
            <person name="Grigoriev I.V."/>
            <person name="Corradi N."/>
            <person name="Roux C."/>
            <person name="Martin F.M."/>
        </authorList>
    </citation>
    <scope>NUCLEOTIDE SEQUENCE [LARGE SCALE GENOMIC DNA]</scope>
    <source>
        <strain evidence="3 4">DAOM 194757</strain>
    </source>
</reference>
<name>A0A397VNA7_9GLOM</name>
<dbReference type="CDD" id="cd02947">
    <property type="entry name" value="TRX_family"/>
    <property type="match status" value="1"/>
</dbReference>
<sequence>MPKVKKFVKSNRNINIVLDHLPTAIDDLIDATEEISKTNDCATNVEGIGETIILIKEIIEIYENAQFNNKICNSLLDRAKSAEAAMSTLLRKKQENEEKFRSQAYYNNFMKFKTVLEKIKNFAGEVPQIRGISYINAYSIRDIELTRDYDQCMEDLRFTFVIAQDVQRRYDQESLVSNLEEMSEPNNRIEKNNKRCYTIVTKVMEYLDFIHNSSKLVTYEIASSASVVEEALVNAFPTFLFFKGGVEIERLVGADRTKMIKLLLKHIKIPRENEENDSNSLVCSLSAHKFNQNLNQQEEHIQSIFKNDDTCLESNDGAELIILIPFNQAIDLHSIKIVPIDIGQAPKEVKIFINRPNILSFDDAEAIRETQKLEFNPTDYKNNAIIRLRSVGFKKVTNIVLYIKNNIGDMDTTIIKELIFYG</sequence>
<gene>
    <name evidence="3" type="ORF">C2G38_2032249</name>
</gene>
<dbReference type="InterPro" id="IPR008979">
    <property type="entry name" value="Galactose-bd-like_sf"/>
</dbReference>
<dbReference type="InterPro" id="IPR010400">
    <property type="entry name" value="PITH_dom"/>
</dbReference>
<proteinExistence type="predicted"/>
<dbReference type="GO" id="GO:0005737">
    <property type="term" value="C:cytoplasm"/>
    <property type="evidence" value="ECO:0007669"/>
    <property type="project" value="UniProtKB-ARBA"/>
</dbReference>
<feature type="domain" description="PITH" evidence="2">
    <location>
        <begin position="271"/>
        <end position="422"/>
    </location>
</feature>
<dbReference type="STRING" id="44941.A0A397VNA7"/>
<dbReference type="InterPro" id="IPR059179">
    <property type="entry name" value="MLKL-like_MCAfunc"/>
</dbReference>
<dbReference type="InterPro" id="IPR037047">
    <property type="entry name" value="PITH_dom_sf"/>
</dbReference>
<evidence type="ECO:0000313" key="3">
    <source>
        <dbReference type="EMBL" id="RIB24005.1"/>
    </source>
</evidence>
<evidence type="ECO:0000259" key="2">
    <source>
        <dbReference type="PROSITE" id="PS51532"/>
    </source>
</evidence>
<evidence type="ECO:0000313" key="4">
    <source>
        <dbReference type="Proteomes" id="UP000266673"/>
    </source>
</evidence>
<dbReference type="Pfam" id="PF06201">
    <property type="entry name" value="PITH"/>
    <property type="match status" value="1"/>
</dbReference>
<dbReference type="InterPro" id="IPR036249">
    <property type="entry name" value="Thioredoxin-like_sf"/>
</dbReference>
<dbReference type="GO" id="GO:0007166">
    <property type="term" value="P:cell surface receptor signaling pathway"/>
    <property type="evidence" value="ECO:0007669"/>
    <property type="project" value="InterPro"/>
</dbReference>
<organism evidence="3 4">
    <name type="scientific">Gigaspora rosea</name>
    <dbReference type="NCBI Taxonomy" id="44941"/>
    <lineage>
        <taxon>Eukaryota</taxon>
        <taxon>Fungi</taxon>
        <taxon>Fungi incertae sedis</taxon>
        <taxon>Mucoromycota</taxon>
        <taxon>Glomeromycotina</taxon>
        <taxon>Glomeromycetes</taxon>
        <taxon>Diversisporales</taxon>
        <taxon>Gigasporaceae</taxon>
        <taxon>Gigaspora</taxon>
    </lineage>
</organism>
<keyword evidence="1" id="KW-1015">Disulfide bond</keyword>
<dbReference type="SUPFAM" id="SSF52833">
    <property type="entry name" value="Thioredoxin-like"/>
    <property type="match status" value="1"/>
</dbReference>
<dbReference type="PROSITE" id="PS51532">
    <property type="entry name" value="PITH"/>
    <property type="match status" value="1"/>
</dbReference>
<dbReference type="AlphaFoldDB" id="A0A397VNA7"/>
<evidence type="ECO:0000256" key="1">
    <source>
        <dbReference type="ARBA" id="ARBA00023157"/>
    </source>
</evidence>
<dbReference type="Gene3D" id="1.20.930.20">
    <property type="entry name" value="Adaptor protein Cbl, N-terminal domain"/>
    <property type="match status" value="1"/>
</dbReference>
<protein>
    <submittedName>
        <fullName evidence="3">PITH domain-containing protein</fullName>
    </submittedName>
</protein>
<accession>A0A397VNA7</accession>
<dbReference type="EMBL" id="QKWP01000235">
    <property type="protein sequence ID" value="RIB24005.1"/>
    <property type="molecule type" value="Genomic_DNA"/>
</dbReference>
<dbReference type="PANTHER" id="PTHR46115">
    <property type="entry name" value="THIOREDOXIN-LIKE PROTEIN 1"/>
    <property type="match status" value="1"/>
</dbReference>
<comment type="caution">
    <text evidence="3">The sequence shown here is derived from an EMBL/GenBank/DDBJ whole genome shotgun (WGS) entry which is preliminary data.</text>
</comment>
<dbReference type="CDD" id="cd21037">
    <property type="entry name" value="MLKL_NTD"/>
    <property type="match status" value="1"/>
</dbReference>
<dbReference type="Gene3D" id="3.40.30.10">
    <property type="entry name" value="Glutaredoxin"/>
    <property type="match status" value="1"/>
</dbReference>
<dbReference type="Proteomes" id="UP000266673">
    <property type="component" value="Unassembled WGS sequence"/>
</dbReference>